<dbReference type="EMBL" id="JABTEG010000001">
    <property type="protein sequence ID" value="KAG4306404.1"/>
    <property type="molecule type" value="Genomic_DNA"/>
</dbReference>
<dbReference type="Proteomes" id="UP000768646">
    <property type="component" value="Unassembled WGS sequence"/>
</dbReference>
<organism evidence="1 2">
    <name type="scientific">Pneumocystis oryctolagi</name>
    <dbReference type="NCBI Taxonomy" id="42067"/>
    <lineage>
        <taxon>Eukaryota</taxon>
        <taxon>Fungi</taxon>
        <taxon>Dikarya</taxon>
        <taxon>Ascomycota</taxon>
        <taxon>Taphrinomycotina</taxon>
        <taxon>Pneumocystomycetes</taxon>
        <taxon>Pneumocystaceae</taxon>
        <taxon>Pneumocystis</taxon>
    </lineage>
</organism>
<proteinExistence type="predicted"/>
<sequence length="845" mass="96699">MNIFFKAKHTKLVLKCYPKSQTSEHKPNSSELSYLCYYGFTKPDKLPKVGLFLERKLSKDVYRRKQGDIIISLYICKALIERCHKDLNLYAANVVNILNSVLRSGDVEAIEHSIDCFTSFISHHNGSILSSDENYAKQFNILITSFVDFAMAQSGPKMTRYRLVGMQAAQAITSCEAIQSSNLRYLTAKIIPGILHNLQHKSEKFLLHLQSKTEIFHEKENIHTNPISHINHTINEYDSSNDELNEILALENLKRIYEVNDGAHIRNATLALISHIKNLTKNKSIINWAVTLITIITKWTHVQYRYIILIIAVEILESLSDKDIPSKEYFLLTSLIHALLSSNVNLIGLSVMDIIHALTGKIIGQIKELDTPDTAKLSKIILSKRSYLFEENTIEKLKFDSEQREFFISELIHCLGALATHIYYRDQITDMIASFLSCLRPLSSSPSTSANEVRIGKLLALAAVKEIFVIVNLKCNQSGISRSRVSLDIWNYTAIVLKDNDPILRLEYISVLTTFLNIEFNSPNEESLYDFDTSKMSSNYLQSLHSHIYIYSLLTNNTETDYQAIQYLLFVLTEKFGFKETIKLIPVMLHLQQSIDEENIPLSQQQKSTILSIIIWYMIIVSKKINNQKLFEKVNEEMNKRKLDKSWPDFITLHPSFVPSSICSPQPLSKTIAPSKPFLNKKEIVDILIIHTPEFPEDAKKYLIEAWTPESSLTLEDISHPDFFVKADSTSYEKHSSSNSLSQTSNQEEILLNDMHSSIIKVESLRRTLTEPHINNIKKSYNISNIKLDNFNLLSDKLTYEDIKKLSQNNMSKEIDMNTLLSNIKLEEPLTPRKQSKISSLAPYA</sequence>
<gene>
    <name evidence="1" type="ORF">PORY_000392</name>
</gene>
<protein>
    <submittedName>
        <fullName evidence="1">Uncharacterized protein</fullName>
    </submittedName>
</protein>
<evidence type="ECO:0000313" key="1">
    <source>
        <dbReference type="EMBL" id="KAG4306404.1"/>
    </source>
</evidence>
<evidence type="ECO:0000313" key="2">
    <source>
        <dbReference type="Proteomes" id="UP000768646"/>
    </source>
</evidence>
<comment type="caution">
    <text evidence="1">The sequence shown here is derived from an EMBL/GenBank/DDBJ whole genome shotgun (WGS) entry which is preliminary data.</text>
</comment>
<name>A0ACB7CH09_9ASCO</name>
<keyword evidence="2" id="KW-1185">Reference proteome</keyword>
<accession>A0ACB7CH09</accession>
<reference evidence="1 2" key="1">
    <citation type="journal article" date="2021" name="Commun. Biol.">
        <title>Genomic insights into the host specific adaptation of the Pneumocystis genus.</title>
        <authorList>
            <person name="Cisse O.H."/>
            <person name="Ma L."/>
            <person name="Dekker J.P."/>
            <person name="Khil P.P."/>
            <person name="Youn J.-H."/>
            <person name="Brenchley J.M."/>
            <person name="Blair R."/>
            <person name="Pahar B."/>
            <person name="Chabe M."/>
            <person name="Van Rompay K.K.A."/>
            <person name="Keesler R."/>
            <person name="Sukura A."/>
            <person name="Hirsch V."/>
            <person name="Kutty G."/>
            <person name="Liu Y."/>
            <person name="Peng L."/>
            <person name="Chen J."/>
            <person name="Song J."/>
            <person name="Weissenbacher-Lang C."/>
            <person name="Xu J."/>
            <person name="Upham N.S."/>
            <person name="Stajich J.E."/>
            <person name="Cuomo C.A."/>
            <person name="Cushion M.T."/>
            <person name="Kovacs J.A."/>
        </authorList>
    </citation>
    <scope>NUCLEOTIDE SEQUENCE [LARGE SCALE GENOMIC DNA]</scope>
    <source>
        <strain evidence="1 2">RABM</strain>
    </source>
</reference>